<gene>
    <name evidence="4" type="ORF">BRM9_2050</name>
</gene>
<dbReference type="RefSeq" id="WP_048085685.1">
    <property type="nucleotide sequence ID" value="NZ_CP006933.1"/>
</dbReference>
<dbReference type="Proteomes" id="UP000029661">
    <property type="component" value="Chromosome"/>
</dbReference>
<dbReference type="GeneID" id="24793213"/>
<dbReference type="EMBL" id="CP006933">
    <property type="protein sequence ID" value="AIS32852.1"/>
    <property type="molecule type" value="Genomic_DNA"/>
</dbReference>
<feature type="domain" description="Capsule synthesis protein CapA" evidence="3">
    <location>
        <begin position="42"/>
        <end position="284"/>
    </location>
</feature>
<keyword evidence="2" id="KW-0472">Membrane</keyword>
<organism evidence="4 5">
    <name type="scientific">Methanobacterium formicicum</name>
    <dbReference type="NCBI Taxonomy" id="2162"/>
    <lineage>
        <taxon>Archaea</taxon>
        <taxon>Methanobacteriati</taxon>
        <taxon>Methanobacteriota</taxon>
        <taxon>Methanomada group</taxon>
        <taxon>Methanobacteria</taxon>
        <taxon>Methanobacteriales</taxon>
        <taxon>Methanobacteriaceae</taxon>
        <taxon>Methanobacterium</taxon>
    </lineage>
</organism>
<dbReference type="STRING" id="2162.BRM9_2050"/>
<proteinExistence type="inferred from homology"/>
<dbReference type="Gene3D" id="3.60.21.10">
    <property type="match status" value="1"/>
</dbReference>
<evidence type="ECO:0000313" key="4">
    <source>
        <dbReference type="EMBL" id="AIS32852.1"/>
    </source>
</evidence>
<dbReference type="InterPro" id="IPR019079">
    <property type="entry name" value="Capsule_synth_CapA"/>
</dbReference>
<dbReference type="InterPro" id="IPR052169">
    <property type="entry name" value="CW_Biosynth-Accessory"/>
</dbReference>
<dbReference type="CDD" id="cd07381">
    <property type="entry name" value="MPP_CapA"/>
    <property type="match status" value="1"/>
</dbReference>
<feature type="transmembrane region" description="Helical" evidence="2">
    <location>
        <begin position="5"/>
        <end position="25"/>
    </location>
</feature>
<dbReference type="PANTHER" id="PTHR33393:SF13">
    <property type="entry name" value="PGA BIOSYNTHESIS PROTEIN CAPA"/>
    <property type="match status" value="1"/>
</dbReference>
<dbReference type="SUPFAM" id="SSF56300">
    <property type="entry name" value="Metallo-dependent phosphatases"/>
    <property type="match status" value="1"/>
</dbReference>
<dbReference type="SMART" id="SM00854">
    <property type="entry name" value="PGA_cap"/>
    <property type="match status" value="1"/>
</dbReference>
<dbReference type="KEGG" id="mfc:BRM9_2050"/>
<reference evidence="4 5" key="1">
    <citation type="submission" date="2013-12" db="EMBL/GenBank/DDBJ databases">
        <title>The complete genome sequence of Methanobacterium sp. BRM9.</title>
        <authorList>
            <consortium name="Pastoral Greenhouse Gas Research Consortium"/>
            <person name="Kelly W.J."/>
            <person name="Leahy S.C."/>
            <person name="Perry R."/>
            <person name="Li D."/>
            <person name="Altermann E."/>
            <person name="Lambie S.C."/>
            <person name="Attwood G.T."/>
        </authorList>
    </citation>
    <scope>NUCLEOTIDE SEQUENCE [LARGE SCALE GENOMIC DNA]</scope>
    <source>
        <strain evidence="4 5">BRM9</strain>
    </source>
</reference>
<protein>
    <submittedName>
        <fullName evidence="4">Poly-gamma-glutamate biosynthesis protein</fullName>
    </submittedName>
</protein>
<name>A0A089ZFF6_METFO</name>
<sequence>MVKKVYLAVILSVAFIISLSSWFMLQSHSEVQKPAPDSSNITIFLTGDVMFYFAVDSLLDEGVDVFGDFNTPFKASDLVVINLEAPFTNSNENLKTVIPVKADPEHASLLKSDNVKVACLANNHIMDYGETGLNDTLKTLKNYNITTVGAGENLQEANQPAYFLVDDHKIAILNYFDTTTFQEFSQSELPAATSNSSGFAPADWNIMKENLDEAKKQADIVIVILHYGNEYSTSPNEYQQNISRKCIDDGADMVVGSHPHVIQKVESYQGKVIFYSLGNFVFDQTNPSPKESMAVQFQDLNGNLSAIIYPFRLTNSCPLFMDTESSESFLKSLRAQSDADIKIENGKGIIAPLKNDKDH</sequence>
<dbReference type="InterPro" id="IPR029052">
    <property type="entry name" value="Metallo-depent_PP-like"/>
</dbReference>
<accession>A0A089ZFF6</accession>
<keyword evidence="2" id="KW-1133">Transmembrane helix</keyword>
<evidence type="ECO:0000256" key="1">
    <source>
        <dbReference type="ARBA" id="ARBA00005662"/>
    </source>
</evidence>
<evidence type="ECO:0000259" key="3">
    <source>
        <dbReference type="SMART" id="SM00854"/>
    </source>
</evidence>
<dbReference type="OrthoDB" id="199819at2157"/>
<evidence type="ECO:0000313" key="5">
    <source>
        <dbReference type="Proteomes" id="UP000029661"/>
    </source>
</evidence>
<dbReference type="AlphaFoldDB" id="A0A089ZFF6"/>
<keyword evidence="2" id="KW-0812">Transmembrane</keyword>
<evidence type="ECO:0000256" key="2">
    <source>
        <dbReference type="SAM" id="Phobius"/>
    </source>
</evidence>
<dbReference type="PANTHER" id="PTHR33393">
    <property type="entry name" value="POLYGLUTAMINE SYNTHESIS ACCESSORY PROTEIN RV0574C-RELATED"/>
    <property type="match status" value="1"/>
</dbReference>
<comment type="similarity">
    <text evidence="1">Belongs to the CapA family.</text>
</comment>
<dbReference type="Pfam" id="PF09587">
    <property type="entry name" value="PGA_cap"/>
    <property type="match status" value="1"/>
</dbReference>